<dbReference type="InterPro" id="IPR011078">
    <property type="entry name" value="PyrdxlP_homeostasis"/>
</dbReference>
<accession>A0AA39LI91</accession>
<dbReference type="EMBL" id="JAUCMV010000005">
    <property type="protein sequence ID" value="KAK0398105.1"/>
    <property type="molecule type" value="Genomic_DNA"/>
</dbReference>
<evidence type="ECO:0000256" key="1">
    <source>
        <dbReference type="ARBA" id="ARBA00022898"/>
    </source>
</evidence>
<keyword evidence="6" id="KW-1185">Reference proteome</keyword>
<dbReference type="InterPro" id="IPR036345">
    <property type="entry name" value="ExoRNase_PH_dom2_sf"/>
</dbReference>
<dbReference type="SUPFAM" id="SSF54211">
    <property type="entry name" value="Ribosomal protein S5 domain 2-like"/>
    <property type="match status" value="1"/>
</dbReference>
<dbReference type="HAMAP" id="MF_02087">
    <property type="entry name" value="PLP_homeostasis"/>
    <property type="match status" value="1"/>
</dbReference>
<dbReference type="InterPro" id="IPR020568">
    <property type="entry name" value="Ribosomal_Su5_D2-typ_SF"/>
</dbReference>
<dbReference type="NCBIfam" id="TIGR00044">
    <property type="entry name" value="YggS family pyridoxal phosphate-dependent enzyme"/>
    <property type="match status" value="1"/>
</dbReference>
<dbReference type="Gene3D" id="3.30.230.70">
    <property type="entry name" value="GHMP Kinase, N-terminal domain"/>
    <property type="match status" value="1"/>
</dbReference>
<feature type="domain" description="Alanine racemase N-terminal" evidence="4">
    <location>
        <begin position="11"/>
        <end position="216"/>
    </location>
</feature>
<dbReference type="PANTHER" id="PTHR10146">
    <property type="entry name" value="PROLINE SYNTHETASE CO-TRANSCRIBED BACTERIAL HOMOLOG PROTEIN"/>
    <property type="match status" value="1"/>
</dbReference>
<evidence type="ECO:0000259" key="3">
    <source>
        <dbReference type="Pfam" id="PF01138"/>
    </source>
</evidence>
<dbReference type="FunFam" id="3.20.20.10:FF:000018">
    <property type="entry name" value="Pyridoxal phosphate homeostasis protein"/>
    <property type="match status" value="1"/>
</dbReference>
<evidence type="ECO:0000256" key="2">
    <source>
        <dbReference type="HAMAP-Rule" id="MF_03225"/>
    </source>
</evidence>
<comment type="function">
    <text evidence="2">Pyridoxal 5'-phosphate (PLP)-binding protein, which may be involved in intracellular homeostatic regulation of pyridoxal 5'-phosphate (PLP), the active form of vitamin B6.</text>
</comment>
<keyword evidence="1 2" id="KW-0663">Pyridoxal phosphate</keyword>
<dbReference type="SUPFAM" id="SSF51419">
    <property type="entry name" value="PLP-binding barrel"/>
    <property type="match status" value="1"/>
</dbReference>
<dbReference type="InterPro" id="IPR001608">
    <property type="entry name" value="Ala_racemase_N"/>
</dbReference>
<dbReference type="PANTHER" id="PTHR10146:SF14">
    <property type="entry name" value="PYRIDOXAL PHOSPHATE HOMEOSTASIS PROTEIN"/>
    <property type="match status" value="1"/>
</dbReference>
<evidence type="ECO:0000313" key="5">
    <source>
        <dbReference type="EMBL" id="KAK0398105.1"/>
    </source>
</evidence>
<dbReference type="SUPFAM" id="SSF55666">
    <property type="entry name" value="Ribonuclease PH domain 2-like"/>
    <property type="match status" value="1"/>
</dbReference>
<comment type="caution">
    <text evidence="5">The sequence shown here is derived from an EMBL/GenBank/DDBJ whole genome shotgun (WGS) entry which is preliminary data.</text>
</comment>
<dbReference type="Proteomes" id="UP001175271">
    <property type="component" value="Unassembled WGS sequence"/>
</dbReference>
<name>A0AA39LI91_9BILA</name>
<reference evidence="5" key="1">
    <citation type="submission" date="2023-06" db="EMBL/GenBank/DDBJ databases">
        <title>Genomic analysis of the entomopathogenic nematode Steinernema hermaphroditum.</title>
        <authorList>
            <person name="Schwarz E.M."/>
            <person name="Heppert J.K."/>
            <person name="Baniya A."/>
            <person name="Schwartz H.T."/>
            <person name="Tan C.-H."/>
            <person name="Antoshechkin I."/>
            <person name="Sternberg P.W."/>
            <person name="Goodrich-Blair H."/>
            <person name="Dillman A.R."/>
        </authorList>
    </citation>
    <scope>NUCLEOTIDE SEQUENCE</scope>
    <source>
        <strain evidence="5">PS9179</strain>
        <tissue evidence="5">Whole animal</tissue>
    </source>
</reference>
<dbReference type="AlphaFoldDB" id="A0AA39LI91"/>
<dbReference type="GO" id="GO:0030170">
    <property type="term" value="F:pyridoxal phosphate binding"/>
    <property type="evidence" value="ECO:0007669"/>
    <property type="project" value="UniProtKB-UniRule"/>
</dbReference>
<gene>
    <name evidence="5" type="ORF">QR680_002431</name>
</gene>
<sequence length="454" mass="50456">MSSDLKNNLVSIQESIRNACERFGCERKPSLLAVSKTKPAIAIKELYDAGHRHFGENYVQELEAKSIELADSCPDIRWHYIGTVQSNKISKIASVHNLYCVEGLSSMKHCSVMQNEMAKQGRSLRVMVQMNSSGEEQKGGCDETDCIKMANFICSECPNLQFVGFMTIGSFDRDPNEFNPDFDALYQLRGRWCQQAGKTATDYELSMGMSNDFVQALKQGKALMTEQHRDHSTYRQFGIIANTFDGYDGSAIVRMGNTKVMCLVKGPKRCEITDYDHDCPGHVIVSVFGISDKKEKEVIRRSVRTAILSNVFTPKMYRCKVLIEVRVMYDDGNVLAATLNAANVAMTNTDIEMFDMVVGTGLALRGDQPVQVDPSKADLKESCGQLTVGVMPSVMRAATCEMRGYTTLRKVLYAIDKCSRDALSIHVPVRESIVDGLMEKSGGKVSLINGVDEQ</sequence>
<proteinExistence type="inferred from homology"/>
<dbReference type="InterPro" id="IPR029066">
    <property type="entry name" value="PLP-binding_barrel"/>
</dbReference>
<dbReference type="Pfam" id="PF01168">
    <property type="entry name" value="Ala_racemase_N"/>
    <property type="match status" value="1"/>
</dbReference>
<dbReference type="Gene3D" id="3.20.20.10">
    <property type="entry name" value="Alanine racemase"/>
    <property type="match status" value="1"/>
</dbReference>
<comment type="similarity">
    <text evidence="2">Belongs to the pyridoxal phosphate-binding protein YggS/PROSC family.</text>
</comment>
<protein>
    <recommendedName>
        <fullName evidence="2">Pyridoxal phosphate homeostasis protein</fullName>
        <shortName evidence="2">PLP homeostasis protein</shortName>
    </recommendedName>
</protein>
<dbReference type="InterPro" id="IPR001247">
    <property type="entry name" value="ExoRNase_PH_dom1"/>
</dbReference>
<dbReference type="Pfam" id="PF01138">
    <property type="entry name" value="RNase_PH"/>
    <property type="match status" value="1"/>
</dbReference>
<evidence type="ECO:0000259" key="4">
    <source>
        <dbReference type="Pfam" id="PF01168"/>
    </source>
</evidence>
<feature type="modified residue" description="N6-(pyridoxal phosphate)lysine" evidence="2">
    <location>
        <position position="36"/>
    </location>
</feature>
<feature type="domain" description="Exoribonuclease phosphorolytic" evidence="3">
    <location>
        <begin position="234"/>
        <end position="352"/>
    </location>
</feature>
<organism evidence="5 6">
    <name type="scientific">Steinernema hermaphroditum</name>
    <dbReference type="NCBI Taxonomy" id="289476"/>
    <lineage>
        <taxon>Eukaryota</taxon>
        <taxon>Metazoa</taxon>
        <taxon>Ecdysozoa</taxon>
        <taxon>Nematoda</taxon>
        <taxon>Chromadorea</taxon>
        <taxon>Rhabditida</taxon>
        <taxon>Tylenchina</taxon>
        <taxon>Panagrolaimomorpha</taxon>
        <taxon>Strongyloidoidea</taxon>
        <taxon>Steinernematidae</taxon>
        <taxon>Steinernema</taxon>
    </lineage>
</organism>
<dbReference type="InterPro" id="IPR027408">
    <property type="entry name" value="PNPase/RNase_PH_dom_sf"/>
</dbReference>
<dbReference type="CDD" id="cd06822">
    <property type="entry name" value="PLPDE_III_YBL036c_euk"/>
    <property type="match status" value="1"/>
</dbReference>
<evidence type="ECO:0000313" key="6">
    <source>
        <dbReference type="Proteomes" id="UP001175271"/>
    </source>
</evidence>